<accession>A0A8E2E2B7</accession>
<protein>
    <recommendedName>
        <fullName evidence="3">DUF7492 domain-containing protein</fullName>
    </recommendedName>
</protein>
<feature type="domain" description="DUF7492" evidence="3">
    <location>
        <begin position="19"/>
        <end position="275"/>
    </location>
</feature>
<feature type="compositionally biased region" description="Polar residues" evidence="1">
    <location>
        <begin position="260"/>
        <end position="300"/>
    </location>
</feature>
<feature type="region of interest" description="Disordered" evidence="1">
    <location>
        <begin position="255"/>
        <end position="300"/>
    </location>
</feature>
<dbReference type="Pfam" id="PF24320">
    <property type="entry name" value="DUF7492"/>
    <property type="match status" value="1"/>
</dbReference>
<evidence type="ECO:0000256" key="1">
    <source>
        <dbReference type="SAM" id="MobiDB-lite"/>
    </source>
</evidence>
<dbReference type="Proteomes" id="UP000250266">
    <property type="component" value="Unassembled WGS sequence"/>
</dbReference>
<name>A0A8E2E2B7_9PEZI</name>
<reference evidence="4 5" key="1">
    <citation type="journal article" date="2016" name="Nat. Commun.">
        <title>Ectomycorrhizal ecology is imprinted in the genome of the dominant symbiotic fungus Cenococcum geophilum.</title>
        <authorList>
            <consortium name="DOE Joint Genome Institute"/>
            <person name="Peter M."/>
            <person name="Kohler A."/>
            <person name="Ohm R.A."/>
            <person name="Kuo A."/>
            <person name="Krutzmann J."/>
            <person name="Morin E."/>
            <person name="Arend M."/>
            <person name="Barry K.W."/>
            <person name="Binder M."/>
            <person name="Choi C."/>
            <person name="Clum A."/>
            <person name="Copeland A."/>
            <person name="Grisel N."/>
            <person name="Haridas S."/>
            <person name="Kipfer T."/>
            <person name="LaButti K."/>
            <person name="Lindquist E."/>
            <person name="Lipzen A."/>
            <person name="Maire R."/>
            <person name="Meier B."/>
            <person name="Mihaltcheva S."/>
            <person name="Molinier V."/>
            <person name="Murat C."/>
            <person name="Poggeler S."/>
            <person name="Quandt C.A."/>
            <person name="Sperisen C."/>
            <person name="Tritt A."/>
            <person name="Tisserant E."/>
            <person name="Crous P.W."/>
            <person name="Henrissat B."/>
            <person name="Nehls U."/>
            <person name="Egli S."/>
            <person name="Spatafora J.W."/>
            <person name="Grigoriev I.V."/>
            <person name="Martin F.M."/>
        </authorList>
    </citation>
    <scope>NUCLEOTIDE SEQUENCE [LARGE SCALE GENOMIC DNA]</scope>
    <source>
        <strain evidence="4 5">CBS 459.81</strain>
    </source>
</reference>
<evidence type="ECO:0000313" key="4">
    <source>
        <dbReference type="EMBL" id="OCK75883.1"/>
    </source>
</evidence>
<dbReference type="EMBL" id="KV745264">
    <property type="protein sequence ID" value="OCK75883.1"/>
    <property type="molecule type" value="Genomic_DNA"/>
</dbReference>
<evidence type="ECO:0000313" key="5">
    <source>
        <dbReference type="Proteomes" id="UP000250266"/>
    </source>
</evidence>
<proteinExistence type="predicted"/>
<organism evidence="4 5">
    <name type="scientific">Lepidopterella palustris CBS 459.81</name>
    <dbReference type="NCBI Taxonomy" id="1314670"/>
    <lineage>
        <taxon>Eukaryota</taxon>
        <taxon>Fungi</taxon>
        <taxon>Dikarya</taxon>
        <taxon>Ascomycota</taxon>
        <taxon>Pezizomycotina</taxon>
        <taxon>Dothideomycetes</taxon>
        <taxon>Pleosporomycetidae</taxon>
        <taxon>Mytilinidiales</taxon>
        <taxon>Argynnaceae</taxon>
        <taxon>Lepidopterella</taxon>
    </lineage>
</organism>
<keyword evidence="5" id="KW-1185">Reference proteome</keyword>
<keyword evidence="2" id="KW-0732">Signal</keyword>
<evidence type="ECO:0000256" key="2">
    <source>
        <dbReference type="SAM" id="SignalP"/>
    </source>
</evidence>
<sequence>MYSLLYLLLTALLCGQGLTHTWNEQLTVIENGIFAGANGYPRGYVSRTDPGFNDDMMTYLLPPVASNRIRVDGLDLLCAPTQRTANQTTNFPRLQVSPGAYVAMKYLENGHVTLPQNQPGKSSAAGTVFVFGTTQPIDSEMLTDVLQWTTDGTGGNQRGRLLTSQNFDDNRCYQINSGTISTARQKEFPNPTVGQPESTNEQWCETDLIIPTDLEIDTMYTIYWVWQWPTEPGAPGLPDGKDEYYTTCSDLDIVVRPTQGEPSNPLPQQDPQTAAVSDFQSRTAYTTNPLSTSSISSFAS</sequence>
<feature type="signal peptide" evidence="2">
    <location>
        <begin position="1"/>
        <end position="19"/>
    </location>
</feature>
<feature type="chain" id="PRO_5034127263" description="DUF7492 domain-containing protein" evidence="2">
    <location>
        <begin position="20"/>
        <end position="300"/>
    </location>
</feature>
<dbReference type="InterPro" id="IPR055915">
    <property type="entry name" value="DUF7492"/>
</dbReference>
<dbReference type="OrthoDB" id="64281at2759"/>
<dbReference type="AlphaFoldDB" id="A0A8E2E2B7"/>
<evidence type="ECO:0000259" key="3">
    <source>
        <dbReference type="Pfam" id="PF24320"/>
    </source>
</evidence>
<gene>
    <name evidence="4" type="ORF">K432DRAFT_307574</name>
</gene>